<comment type="subcellular location">
    <subcellularLocation>
        <location evidence="6">Cytoplasm</location>
    </subcellularLocation>
</comment>
<dbReference type="NCBIfam" id="TIGR01280">
    <property type="entry name" value="xseB"/>
    <property type="match status" value="1"/>
</dbReference>
<dbReference type="EMBL" id="WBMS02000006">
    <property type="protein sequence ID" value="MWA00562.1"/>
    <property type="molecule type" value="Genomic_DNA"/>
</dbReference>
<dbReference type="SUPFAM" id="SSF116842">
    <property type="entry name" value="XseB-like"/>
    <property type="match status" value="1"/>
</dbReference>
<keyword evidence="3 6" id="KW-0540">Nuclease</keyword>
<name>A0A6I4M531_9ACTN</name>
<sequence>MSGCPAAASPPPSPAAKSPRVGKVAEENATGRKPSYEQARDELTDVVKRLEAGGLTLEESLALWERGEKLAAVCEEWLEGARARLAAAMQGPEDGEAPAPF</sequence>
<dbReference type="PANTHER" id="PTHR34137">
    <property type="entry name" value="EXODEOXYRIBONUCLEASE 7 SMALL SUBUNIT"/>
    <property type="match status" value="1"/>
</dbReference>
<organism evidence="8 9">
    <name type="scientific">Actinomadura physcomitrii</name>
    <dbReference type="NCBI Taxonomy" id="2650748"/>
    <lineage>
        <taxon>Bacteria</taxon>
        <taxon>Bacillati</taxon>
        <taxon>Actinomycetota</taxon>
        <taxon>Actinomycetes</taxon>
        <taxon>Streptosporangiales</taxon>
        <taxon>Thermomonosporaceae</taxon>
        <taxon>Actinomadura</taxon>
    </lineage>
</organism>
<reference evidence="8" key="1">
    <citation type="submission" date="2019-12" db="EMBL/GenBank/DDBJ databases">
        <title>Actinomadura physcomitrii sp. nov., a novel actinomycete isolated from moss [Physcomitrium sphaericum (Ludw) Fuernr].</title>
        <authorList>
            <person name="Zhuang X."/>
        </authorList>
    </citation>
    <scope>NUCLEOTIDE SEQUENCE [LARGE SCALE GENOMIC DNA]</scope>
    <source>
        <strain evidence="8">LD22</strain>
    </source>
</reference>
<protein>
    <recommendedName>
        <fullName evidence="6">Exodeoxyribonuclease 7 small subunit</fullName>
        <ecNumber evidence="6">3.1.11.6</ecNumber>
    </recommendedName>
    <alternativeName>
        <fullName evidence="6">Exodeoxyribonuclease VII small subunit</fullName>
        <shortName evidence="6">Exonuclease VII small subunit</shortName>
    </alternativeName>
</protein>
<keyword evidence="2 6" id="KW-0963">Cytoplasm</keyword>
<dbReference type="AlphaFoldDB" id="A0A6I4M531"/>
<dbReference type="Gene3D" id="1.10.287.1040">
    <property type="entry name" value="Exonuclease VII, small subunit"/>
    <property type="match status" value="1"/>
</dbReference>
<evidence type="ECO:0000256" key="2">
    <source>
        <dbReference type="ARBA" id="ARBA00022490"/>
    </source>
</evidence>
<keyword evidence="5 6" id="KW-0269">Exonuclease</keyword>
<dbReference type="GO" id="GO:0005829">
    <property type="term" value="C:cytosol"/>
    <property type="evidence" value="ECO:0007669"/>
    <property type="project" value="TreeGrafter"/>
</dbReference>
<dbReference type="EC" id="3.1.11.6" evidence="6"/>
<dbReference type="InterPro" id="IPR003761">
    <property type="entry name" value="Exonuc_VII_S"/>
</dbReference>
<feature type="region of interest" description="Disordered" evidence="7">
    <location>
        <begin position="1"/>
        <end position="40"/>
    </location>
</feature>
<comment type="subunit">
    <text evidence="6">Heterooligomer composed of large and small subunits.</text>
</comment>
<dbReference type="Pfam" id="PF02609">
    <property type="entry name" value="Exonuc_VII_S"/>
    <property type="match status" value="1"/>
</dbReference>
<evidence type="ECO:0000256" key="3">
    <source>
        <dbReference type="ARBA" id="ARBA00022722"/>
    </source>
</evidence>
<evidence type="ECO:0000313" key="9">
    <source>
        <dbReference type="Proteomes" id="UP000462055"/>
    </source>
</evidence>
<dbReference type="InterPro" id="IPR037004">
    <property type="entry name" value="Exonuc_VII_ssu_sf"/>
</dbReference>
<comment type="caution">
    <text evidence="8">The sequence shown here is derived from an EMBL/GenBank/DDBJ whole genome shotgun (WGS) entry which is preliminary data.</text>
</comment>
<proteinExistence type="inferred from homology"/>
<dbReference type="Proteomes" id="UP000462055">
    <property type="component" value="Unassembled WGS sequence"/>
</dbReference>
<keyword evidence="4 6" id="KW-0378">Hydrolase</keyword>
<feature type="compositionally biased region" description="Basic and acidic residues" evidence="7">
    <location>
        <begin position="23"/>
        <end position="40"/>
    </location>
</feature>
<evidence type="ECO:0000313" key="8">
    <source>
        <dbReference type="EMBL" id="MWA00562.1"/>
    </source>
</evidence>
<comment type="function">
    <text evidence="6">Bidirectionally degrades single-stranded DNA into large acid-insoluble oligonucleotides, which are then degraded further into small acid-soluble oligonucleotides.</text>
</comment>
<dbReference type="GO" id="GO:0006308">
    <property type="term" value="P:DNA catabolic process"/>
    <property type="evidence" value="ECO:0007669"/>
    <property type="project" value="UniProtKB-UniRule"/>
</dbReference>
<evidence type="ECO:0000256" key="1">
    <source>
        <dbReference type="ARBA" id="ARBA00009998"/>
    </source>
</evidence>
<evidence type="ECO:0000256" key="4">
    <source>
        <dbReference type="ARBA" id="ARBA00022801"/>
    </source>
</evidence>
<keyword evidence="9" id="KW-1185">Reference proteome</keyword>
<accession>A0A6I4M531</accession>
<dbReference type="NCBIfam" id="NF002139">
    <property type="entry name" value="PRK00977.1-3"/>
    <property type="match status" value="1"/>
</dbReference>
<dbReference type="HAMAP" id="MF_00337">
    <property type="entry name" value="Exonuc_7_S"/>
    <property type="match status" value="1"/>
</dbReference>
<evidence type="ECO:0000256" key="5">
    <source>
        <dbReference type="ARBA" id="ARBA00022839"/>
    </source>
</evidence>
<gene>
    <name evidence="6" type="primary">xseB</name>
    <name evidence="8" type="ORF">F8568_009265</name>
</gene>
<comment type="catalytic activity">
    <reaction evidence="6">
        <text>Exonucleolytic cleavage in either 5'- to 3'- or 3'- to 5'-direction to yield nucleoside 5'-phosphates.</text>
        <dbReference type="EC" id="3.1.11.6"/>
    </reaction>
</comment>
<dbReference type="GO" id="GO:0009318">
    <property type="term" value="C:exodeoxyribonuclease VII complex"/>
    <property type="evidence" value="ECO:0007669"/>
    <property type="project" value="UniProtKB-UniRule"/>
</dbReference>
<evidence type="ECO:0000256" key="7">
    <source>
        <dbReference type="SAM" id="MobiDB-lite"/>
    </source>
</evidence>
<comment type="similarity">
    <text evidence="1 6">Belongs to the XseB family.</text>
</comment>
<dbReference type="GO" id="GO:0008855">
    <property type="term" value="F:exodeoxyribonuclease VII activity"/>
    <property type="evidence" value="ECO:0007669"/>
    <property type="project" value="UniProtKB-UniRule"/>
</dbReference>
<evidence type="ECO:0000256" key="6">
    <source>
        <dbReference type="HAMAP-Rule" id="MF_00337"/>
    </source>
</evidence>
<dbReference type="PANTHER" id="PTHR34137:SF1">
    <property type="entry name" value="EXODEOXYRIBONUCLEASE 7 SMALL SUBUNIT"/>
    <property type="match status" value="1"/>
</dbReference>